<dbReference type="Proteomes" id="UP000789342">
    <property type="component" value="Unassembled WGS sequence"/>
</dbReference>
<protein>
    <submittedName>
        <fullName evidence="2">674_t:CDS:1</fullName>
    </submittedName>
</protein>
<proteinExistence type="predicted"/>
<dbReference type="Pfam" id="PF13649">
    <property type="entry name" value="Methyltransf_25"/>
    <property type="match status" value="1"/>
</dbReference>
<dbReference type="Gene3D" id="3.40.50.150">
    <property type="entry name" value="Vaccinia Virus protein VP39"/>
    <property type="match status" value="1"/>
</dbReference>
<keyword evidence="3" id="KW-1185">Reference proteome</keyword>
<evidence type="ECO:0000313" key="3">
    <source>
        <dbReference type="Proteomes" id="UP000789342"/>
    </source>
</evidence>
<sequence>MGNCGCRCVKQLDDNYQDEFNAANEIPLTNLNSIPNEPFQTIYNEDENLKYTLHQNEEITTQAQSQHHVHRFIWQSNFSSPVEELLRKGNARVLDVGCGEGPWVLDLASEFQWSLFTGVDVSPVFDHKIGQLNATFIKADVLNGLPFDPDTFDFVHVGFVPFSEKQWQERIARELVRMCKPGGWIEVMDNDNEICQSGLITKKLDAAYRGYLTVKSENNEPLINPRFEEYLTSTGQIINIKREEKSCNLGSRGGQLGIHLVQEMIAKWERAKEVMSELMGVTIEEFNAHIRTFEKEVNDSKTYIKYLRVYGQKSSN</sequence>
<organism evidence="2 3">
    <name type="scientific">Acaulospora morrowiae</name>
    <dbReference type="NCBI Taxonomy" id="94023"/>
    <lineage>
        <taxon>Eukaryota</taxon>
        <taxon>Fungi</taxon>
        <taxon>Fungi incertae sedis</taxon>
        <taxon>Mucoromycota</taxon>
        <taxon>Glomeromycotina</taxon>
        <taxon>Glomeromycetes</taxon>
        <taxon>Diversisporales</taxon>
        <taxon>Acaulosporaceae</taxon>
        <taxon>Acaulospora</taxon>
    </lineage>
</organism>
<accession>A0A9N8VLK8</accession>
<evidence type="ECO:0000259" key="1">
    <source>
        <dbReference type="Pfam" id="PF13649"/>
    </source>
</evidence>
<dbReference type="PANTHER" id="PTHR43591">
    <property type="entry name" value="METHYLTRANSFERASE"/>
    <property type="match status" value="1"/>
</dbReference>
<dbReference type="AlphaFoldDB" id="A0A9N8VLK8"/>
<dbReference type="PANTHER" id="PTHR43591:SF24">
    <property type="entry name" value="2-METHOXY-6-POLYPRENYL-1,4-BENZOQUINOL METHYLASE, MITOCHONDRIAL"/>
    <property type="match status" value="1"/>
</dbReference>
<comment type="caution">
    <text evidence="2">The sequence shown here is derived from an EMBL/GenBank/DDBJ whole genome shotgun (WGS) entry which is preliminary data.</text>
</comment>
<feature type="domain" description="Methyltransferase" evidence="1">
    <location>
        <begin position="93"/>
        <end position="183"/>
    </location>
</feature>
<dbReference type="EMBL" id="CAJVPV010000383">
    <property type="protein sequence ID" value="CAG8454302.1"/>
    <property type="molecule type" value="Genomic_DNA"/>
</dbReference>
<dbReference type="CDD" id="cd02440">
    <property type="entry name" value="AdoMet_MTases"/>
    <property type="match status" value="1"/>
</dbReference>
<dbReference type="SUPFAM" id="SSF53335">
    <property type="entry name" value="S-adenosyl-L-methionine-dependent methyltransferases"/>
    <property type="match status" value="1"/>
</dbReference>
<dbReference type="GO" id="GO:0008168">
    <property type="term" value="F:methyltransferase activity"/>
    <property type="evidence" value="ECO:0007669"/>
    <property type="project" value="TreeGrafter"/>
</dbReference>
<name>A0A9N8VLK8_9GLOM</name>
<dbReference type="InterPro" id="IPR041698">
    <property type="entry name" value="Methyltransf_25"/>
</dbReference>
<dbReference type="InterPro" id="IPR029063">
    <property type="entry name" value="SAM-dependent_MTases_sf"/>
</dbReference>
<dbReference type="OrthoDB" id="2013972at2759"/>
<gene>
    <name evidence="2" type="ORF">AMORRO_LOCUS1061</name>
</gene>
<reference evidence="2" key="1">
    <citation type="submission" date="2021-06" db="EMBL/GenBank/DDBJ databases">
        <authorList>
            <person name="Kallberg Y."/>
            <person name="Tangrot J."/>
            <person name="Rosling A."/>
        </authorList>
    </citation>
    <scope>NUCLEOTIDE SEQUENCE</scope>
    <source>
        <strain evidence="2">CL551</strain>
    </source>
</reference>
<evidence type="ECO:0000313" key="2">
    <source>
        <dbReference type="EMBL" id="CAG8454302.1"/>
    </source>
</evidence>